<sequence>MEEPVRQADGAVVIEGCHKPPETIRTLSARVAPRVLDERAEPPDLLVASYGQGAFRAAAHIASRRSPGCCLDAAEQLALLMALHQD</sequence>
<dbReference type="Proteomes" id="UP001515480">
    <property type="component" value="Unassembled WGS sequence"/>
</dbReference>
<comment type="caution">
    <text evidence="1">The sequence shown here is derived from an EMBL/GenBank/DDBJ whole genome shotgun (WGS) entry which is preliminary data.</text>
</comment>
<evidence type="ECO:0000313" key="2">
    <source>
        <dbReference type="Proteomes" id="UP001515480"/>
    </source>
</evidence>
<proteinExistence type="predicted"/>
<gene>
    <name evidence="1" type="ORF">AB1Y20_004795</name>
</gene>
<evidence type="ECO:0000313" key="1">
    <source>
        <dbReference type="EMBL" id="KAL1508700.1"/>
    </source>
</evidence>
<protein>
    <submittedName>
        <fullName evidence="1">Uncharacterized protein</fullName>
    </submittedName>
</protein>
<organism evidence="1 2">
    <name type="scientific">Prymnesium parvum</name>
    <name type="common">Toxic golden alga</name>
    <dbReference type="NCBI Taxonomy" id="97485"/>
    <lineage>
        <taxon>Eukaryota</taxon>
        <taxon>Haptista</taxon>
        <taxon>Haptophyta</taxon>
        <taxon>Prymnesiophyceae</taxon>
        <taxon>Prymnesiales</taxon>
        <taxon>Prymnesiaceae</taxon>
        <taxon>Prymnesium</taxon>
    </lineage>
</organism>
<accession>A0AB34J198</accession>
<reference evidence="1 2" key="1">
    <citation type="journal article" date="2024" name="Science">
        <title>Giant polyketide synthase enzymes in the biosynthesis of giant marine polyether toxins.</title>
        <authorList>
            <person name="Fallon T.R."/>
            <person name="Shende V.V."/>
            <person name="Wierzbicki I.H."/>
            <person name="Pendleton A.L."/>
            <person name="Watervoot N.F."/>
            <person name="Auber R.P."/>
            <person name="Gonzalez D.J."/>
            <person name="Wisecaver J.H."/>
            <person name="Moore B.S."/>
        </authorList>
    </citation>
    <scope>NUCLEOTIDE SEQUENCE [LARGE SCALE GENOMIC DNA]</scope>
    <source>
        <strain evidence="1 2">12B1</strain>
    </source>
</reference>
<name>A0AB34J198_PRYPA</name>
<dbReference type="EMBL" id="JBGBPQ010000016">
    <property type="protein sequence ID" value="KAL1508700.1"/>
    <property type="molecule type" value="Genomic_DNA"/>
</dbReference>
<keyword evidence="2" id="KW-1185">Reference proteome</keyword>
<dbReference type="AlphaFoldDB" id="A0AB34J198"/>